<accession>A0A5C3PGV1</accession>
<protein>
    <submittedName>
        <fullName evidence="1">Uncharacterized protein</fullName>
    </submittedName>
</protein>
<dbReference type="EMBL" id="ML211111">
    <property type="protein sequence ID" value="TFK88472.1"/>
    <property type="molecule type" value="Genomic_DNA"/>
</dbReference>
<reference evidence="1 2" key="1">
    <citation type="journal article" date="2019" name="Nat. Ecol. Evol.">
        <title>Megaphylogeny resolves global patterns of mushroom evolution.</title>
        <authorList>
            <person name="Varga T."/>
            <person name="Krizsan K."/>
            <person name="Foldi C."/>
            <person name="Dima B."/>
            <person name="Sanchez-Garcia M."/>
            <person name="Sanchez-Ramirez S."/>
            <person name="Szollosi G.J."/>
            <person name="Szarkandi J.G."/>
            <person name="Papp V."/>
            <person name="Albert L."/>
            <person name="Andreopoulos W."/>
            <person name="Angelini C."/>
            <person name="Antonin V."/>
            <person name="Barry K.W."/>
            <person name="Bougher N.L."/>
            <person name="Buchanan P."/>
            <person name="Buyck B."/>
            <person name="Bense V."/>
            <person name="Catcheside P."/>
            <person name="Chovatia M."/>
            <person name="Cooper J."/>
            <person name="Damon W."/>
            <person name="Desjardin D."/>
            <person name="Finy P."/>
            <person name="Geml J."/>
            <person name="Haridas S."/>
            <person name="Hughes K."/>
            <person name="Justo A."/>
            <person name="Karasinski D."/>
            <person name="Kautmanova I."/>
            <person name="Kiss B."/>
            <person name="Kocsube S."/>
            <person name="Kotiranta H."/>
            <person name="LaButti K.M."/>
            <person name="Lechner B.E."/>
            <person name="Liimatainen K."/>
            <person name="Lipzen A."/>
            <person name="Lukacs Z."/>
            <person name="Mihaltcheva S."/>
            <person name="Morgado L.N."/>
            <person name="Niskanen T."/>
            <person name="Noordeloos M.E."/>
            <person name="Ohm R.A."/>
            <person name="Ortiz-Santana B."/>
            <person name="Ovrebo C."/>
            <person name="Racz N."/>
            <person name="Riley R."/>
            <person name="Savchenko A."/>
            <person name="Shiryaev A."/>
            <person name="Soop K."/>
            <person name="Spirin V."/>
            <person name="Szebenyi C."/>
            <person name="Tomsovsky M."/>
            <person name="Tulloss R.E."/>
            <person name="Uehling J."/>
            <person name="Grigoriev I.V."/>
            <person name="Vagvolgyi C."/>
            <person name="Papp T."/>
            <person name="Martin F.M."/>
            <person name="Miettinen O."/>
            <person name="Hibbett D.S."/>
            <person name="Nagy L.G."/>
        </authorList>
    </citation>
    <scope>NUCLEOTIDE SEQUENCE [LARGE SCALE GENOMIC DNA]</scope>
    <source>
        <strain evidence="1 2">HHB13444</strain>
    </source>
</reference>
<dbReference type="AlphaFoldDB" id="A0A5C3PGV1"/>
<name>A0A5C3PGV1_9APHY</name>
<dbReference type="Proteomes" id="UP000308197">
    <property type="component" value="Unassembled WGS sequence"/>
</dbReference>
<gene>
    <name evidence="1" type="ORF">K466DRAFT_454762</name>
</gene>
<proteinExistence type="predicted"/>
<evidence type="ECO:0000313" key="1">
    <source>
        <dbReference type="EMBL" id="TFK88472.1"/>
    </source>
</evidence>
<organism evidence="1 2">
    <name type="scientific">Polyporus arcularius HHB13444</name>
    <dbReference type="NCBI Taxonomy" id="1314778"/>
    <lineage>
        <taxon>Eukaryota</taxon>
        <taxon>Fungi</taxon>
        <taxon>Dikarya</taxon>
        <taxon>Basidiomycota</taxon>
        <taxon>Agaricomycotina</taxon>
        <taxon>Agaricomycetes</taxon>
        <taxon>Polyporales</taxon>
        <taxon>Polyporaceae</taxon>
        <taxon>Polyporus</taxon>
    </lineage>
</organism>
<keyword evidence="2" id="KW-1185">Reference proteome</keyword>
<evidence type="ECO:0000313" key="2">
    <source>
        <dbReference type="Proteomes" id="UP000308197"/>
    </source>
</evidence>
<feature type="non-terminal residue" evidence="1">
    <location>
        <position position="90"/>
    </location>
</feature>
<sequence length="90" mass="10564">LLHHAPPTLRHISIMLHDVHRPTTLGSRIAFKLQELDKIITQARFPHLEEFLLGINATDELMRKDRYWEQCVDAARRALPNLHARRLLKV</sequence>
<feature type="non-terminal residue" evidence="1">
    <location>
        <position position="1"/>
    </location>
</feature>
<dbReference type="InParanoid" id="A0A5C3PGV1"/>